<feature type="domain" description="Glycosyl transferase family 1" evidence="1">
    <location>
        <begin position="200"/>
        <end position="353"/>
    </location>
</feature>
<accession>A0A382D5F4</accession>
<evidence type="ECO:0000313" key="3">
    <source>
        <dbReference type="EMBL" id="SVB33668.1"/>
    </source>
</evidence>
<dbReference type="GO" id="GO:0016757">
    <property type="term" value="F:glycosyltransferase activity"/>
    <property type="evidence" value="ECO:0007669"/>
    <property type="project" value="InterPro"/>
</dbReference>
<dbReference type="InterPro" id="IPR028098">
    <property type="entry name" value="Glyco_trans_4-like_N"/>
</dbReference>
<dbReference type="SUPFAM" id="SSF53756">
    <property type="entry name" value="UDP-Glycosyltransferase/glycogen phosphorylase"/>
    <property type="match status" value="1"/>
</dbReference>
<dbReference type="EMBL" id="UINC01037736">
    <property type="protein sequence ID" value="SVB33668.1"/>
    <property type="molecule type" value="Genomic_DNA"/>
</dbReference>
<proteinExistence type="predicted"/>
<dbReference type="PANTHER" id="PTHR45947">
    <property type="entry name" value="SULFOQUINOVOSYL TRANSFERASE SQD2"/>
    <property type="match status" value="1"/>
</dbReference>
<gene>
    <name evidence="3" type="ORF">METZ01_LOCUS186522</name>
</gene>
<dbReference type="AlphaFoldDB" id="A0A382D5F4"/>
<name>A0A382D5F4_9ZZZZ</name>
<evidence type="ECO:0000259" key="2">
    <source>
        <dbReference type="Pfam" id="PF13439"/>
    </source>
</evidence>
<dbReference type="Gene3D" id="3.40.50.2000">
    <property type="entry name" value="Glycogen Phosphorylase B"/>
    <property type="match status" value="2"/>
</dbReference>
<dbReference type="PANTHER" id="PTHR45947:SF3">
    <property type="entry name" value="SULFOQUINOVOSYL TRANSFERASE SQD2"/>
    <property type="match status" value="1"/>
</dbReference>
<dbReference type="Pfam" id="PF13439">
    <property type="entry name" value="Glyco_transf_4"/>
    <property type="match status" value="1"/>
</dbReference>
<sequence>MNKDKQILIVSDFAYPNYAGGVSKHVYDVFRNMTTLKMPVKLISRAKNKENDFAIDDRSIIHDDYNDFHRLDLKIMDLLSFKKMSCMLNYITNSKILIFHHPVLGLMLMILAKMLGKKTVYFFHGPADQEYRAAKGSNTLIIGIKIRFLMQYFAIKFSDKILFHSEYMKEKTLRYKPNPSKLKYIPPYVDHDKFNLQPPKKDIRDSLGIEKDVKLILVTRRLTRRTGVSQFVEIYKKIRSNLTHDTILWIGGIGDQYEKIKEMEDDHVKVLGWISEKEIGDYIKSANIYVLPSLDLEGFGYVILESLACGVTTIVSESAGGGTDFIKQLDQDLVFKFTPKDISKVINYALKKIEDKNCKKDMNNFTTTYSLDNLCKYYYQL</sequence>
<feature type="domain" description="Glycosyltransferase subfamily 4-like N-terminal" evidence="2">
    <location>
        <begin position="20"/>
        <end position="192"/>
    </location>
</feature>
<dbReference type="InterPro" id="IPR001296">
    <property type="entry name" value="Glyco_trans_1"/>
</dbReference>
<protein>
    <recommendedName>
        <fullName evidence="4">Glycosyl transferase family 1 domain-containing protein</fullName>
    </recommendedName>
</protein>
<dbReference type="Pfam" id="PF00534">
    <property type="entry name" value="Glycos_transf_1"/>
    <property type="match status" value="1"/>
</dbReference>
<dbReference type="InterPro" id="IPR050194">
    <property type="entry name" value="Glycosyltransferase_grp1"/>
</dbReference>
<evidence type="ECO:0008006" key="4">
    <source>
        <dbReference type="Google" id="ProtNLM"/>
    </source>
</evidence>
<organism evidence="3">
    <name type="scientific">marine metagenome</name>
    <dbReference type="NCBI Taxonomy" id="408172"/>
    <lineage>
        <taxon>unclassified sequences</taxon>
        <taxon>metagenomes</taxon>
        <taxon>ecological metagenomes</taxon>
    </lineage>
</organism>
<evidence type="ECO:0000259" key="1">
    <source>
        <dbReference type="Pfam" id="PF00534"/>
    </source>
</evidence>
<reference evidence="3" key="1">
    <citation type="submission" date="2018-05" db="EMBL/GenBank/DDBJ databases">
        <authorList>
            <person name="Lanie J.A."/>
            <person name="Ng W.-L."/>
            <person name="Kazmierczak K.M."/>
            <person name="Andrzejewski T.M."/>
            <person name="Davidsen T.M."/>
            <person name="Wayne K.J."/>
            <person name="Tettelin H."/>
            <person name="Glass J.I."/>
            <person name="Rusch D."/>
            <person name="Podicherti R."/>
            <person name="Tsui H.-C.T."/>
            <person name="Winkler M.E."/>
        </authorList>
    </citation>
    <scope>NUCLEOTIDE SEQUENCE</scope>
</reference>
<dbReference type="CDD" id="cd03801">
    <property type="entry name" value="GT4_PimA-like"/>
    <property type="match status" value="1"/>
</dbReference>